<evidence type="ECO:0000256" key="1">
    <source>
        <dbReference type="SAM" id="MobiDB-lite"/>
    </source>
</evidence>
<reference evidence="2 3" key="1">
    <citation type="submission" date="2015-03" db="EMBL/GenBank/DDBJ databases">
        <authorList>
            <consortium name="Pathogen Informatics"/>
        </authorList>
    </citation>
    <scope>NUCLEOTIDE SEQUENCE [LARGE SCALE GENOMIC DNA]</scope>
    <source>
        <strain evidence="2 3">Bir 172</strain>
    </source>
</reference>
<protein>
    <submittedName>
        <fullName evidence="2">Uncharacterized protein</fullName>
    </submittedName>
</protein>
<gene>
    <name evidence="2" type="ORF">ERS027646_04964</name>
</gene>
<name>A0A655AYC6_MYCTX</name>
<feature type="region of interest" description="Disordered" evidence="1">
    <location>
        <begin position="1"/>
        <end position="31"/>
    </location>
</feature>
<accession>A0A655AYC6</accession>
<organism evidence="2 3">
    <name type="scientific">Mycobacterium tuberculosis</name>
    <dbReference type="NCBI Taxonomy" id="1773"/>
    <lineage>
        <taxon>Bacteria</taxon>
        <taxon>Bacillati</taxon>
        <taxon>Actinomycetota</taxon>
        <taxon>Actinomycetes</taxon>
        <taxon>Mycobacteriales</taxon>
        <taxon>Mycobacteriaceae</taxon>
        <taxon>Mycobacterium</taxon>
        <taxon>Mycobacterium tuberculosis complex</taxon>
    </lineage>
</organism>
<dbReference type="AlphaFoldDB" id="A0A655AYC6"/>
<dbReference type="Proteomes" id="UP000048948">
    <property type="component" value="Unassembled WGS sequence"/>
</dbReference>
<evidence type="ECO:0000313" key="3">
    <source>
        <dbReference type="Proteomes" id="UP000048948"/>
    </source>
</evidence>
<feature type="region of interest" description="Disordered" evidence="1">
    <location>
        <begin position="58"/>
        <end position="80"/>
    </location>
</feature>
<evidence type="ECO:0000313" key="2">
    <source>
        <dbReference type="EMBL" id="CKU82187.1"/>
    </source>
</evidence>
<sequence length="80" mass="8938">MGHQVRGQHVGRRHPGALSDVPHKGLHPLSHAPYSVDVSLRIERERLAVLGQVNRQLRHPQDRVVDPDQPVADPGTVTHR</sequence>
<proteinExistence type="predicted"/>
<dbReference type="EMBL" id="CNGE01002199">
    <property type="protein sequence ID" value="CKU82187.1"/>
    <property type="molecule type" value="Genomic_DNA"/>
</dbReference>